<feature type="compositionally biased region" description="Low complexity" evidence="1">
    <location>
        <begin position="218"/>
        <end position="231"/>
    </location>
</feature>
<keyword evidence="3" id="KW-1185">Reference proteome</keyword>
<organism evidence="2 3">
    <name type="scientific">Calocera cornea HHB12733</name>
    <dbReference type="NCBI Taxonomy" id="1353952"/>
    <lineage>
        <taxon>Eukaryota</taxon>
        <taxon>Fungi</taxon>
        <taxon>Dikarya</taxon>
        <taxon>Basidiomycota</taxon>
        <taxon>Agaricomycotina</taxon>
        <taxon>Dacrymycetes</taxon>
        <taxon>Dacrymycetales</taxon>
        <taxon>Dacrymycetaceae</taxon>
        <taxon>Calocera</taxon>
    </lineage>
</organism>
<feature type="non-terminal residue" evidence="2">
    <location>
        <position position="406"/>
    </location>
</feature>
<sequence length="406" mass="46118">MVRPSYDTSALLPTPFYQQLFCGVTPQLRLVEKPKQALGYPLENEALYLLGTSLPPSPFTEHRSITAWTLACAMEDGTTVVRIHEAQEYRNTRGQYWRRSYTPLHDVPSHPRINTIVKIAGASIVGWDAYHDMVNSALKDWNNCQGKTFQFDDPWGTRGDVITLLRMLENEDRELMYSADELAEILLQYEVLASSGPERCYGSFAFFTNSGSDKDTASSDSRSMPSTSSPRQPDYLEVRPTSIYYTVPYRHTLYLVAHDWPSHAETSMGISWAVAYPDNDGRLRCIQQFSHPICGSTHAWSSYVLKSQTRRVFRLSEPGRFSRLALVKLLRDEFGELLSLSDHTLETDNACLLASNCREVTRVVQQLGGVTWLPNVFALEEELEAIEAEMMTEILEEAELALWEPH</sequence>
<evidence type="ECO:0000313" key="2">
    <source>
        <dbReference type="EMBL" id="KZT51820.1"/>
    </source>
</evidence>
<proteinExistence type="predicted"/>
<feature type="region of interest" description="Disordered" evidence="1">
    <location>
        <begin position="211"/>
        <end position="234"/>
    </location>
</feature>
<name>A0A165D0X2_9BASI</name>
<dbReference type="EMBL" id="KV424089">
    <property type="protein sequence ID" value="KZT51820.1"/>
    <property type="molecule type" value="Genomic_DNA"/>
</dbReference>
<dbReference type="InParanoid" id="A0A165D0X2"/>
<accession>A0A165D0X2</accession>
<reference evidence="2 3" key="1">
    <citation type="journal article" date="2016" name="Mol. Biol. Evol.">
        <title>Comparative Genomics of Early-Diverging Mushroom-Forming Fungi Provides Insights into the Origins of Lignocellulose Decay Capabilities.</title>
        <authorList>
            <person name="Nagy L.G."/>
            <person name="Riley R."/>
            <person name="Tritt A."/>
            <person name="Adam C."/>
            <person name="Daum C."/>
            <person name="Floudas D."/>
            <person name="Sun H."/>
            <person name="Yadav J.S."/>
            <person name="Pangilinan J."/>
            <person name="Larsson K.H."/>
            <person name="Matsuura K."/>
            <person name="Barry K."/>
            <person name="Labutti K."/>
            <person name="Kuo R."/>
            <person name="Ohm R.A."/>
            <person name="Bhattacharya S.S."/>
            <person name="Shirouzu T."/>
            <person name="Yoshinaga Y."/>
            <person name="Martin F.M."/>
            <person name="Grigoriev I.V."/>
            <person name="Hibbett D.S."/>
        </authorList>
    </citation>
    <scope>NUCLEOTIDE SEQUENCE [LARGE SCALE GENOMIC DNA]</scope>
    <source>
        <strain evidence="2 3">HHB12733</strain>
    </source>
</reference>
<dbReference type="Proteomes" id="UP000076842">
    <property type="component" value="Unassembled WGS sequence"/>
</dbReference>
<dbReference type="AlphaFoldDB" id="A0A165D0X2"/>
<gene>
    <name evidence="2" type="ORF">CALCODRAFT_521120</name>
</gene>
<protein>
    <submittedName>
        <fullName evidence="2">Uncharacterized protein</fullName>
    </submittedName>
</protein>
<evidence type="ECO:0000256" key="1">
    <source>
        <dbReference type="SAM" id="MobiDB-lite"/>
    </source>
</evidence>
<evidence type="ECO:0000313" key="3">
    <source>
        <dbReference type="Proteomes" id="UP000076842"/>
    </source>
</evidence>
<dbReference type="OrthoDB" id="10440855at2759"/>